<name>A0A9P0HIR5_NEZVI</name>
<dbReference type="Proteomes" id="UP001152798">
    <property type="component" value="Chromosome 5"/>
</dbReference>
<evidence type="ECO:0000313" key="12">
    <source>
        <dbReference type="Proteomes" id="UP001152798"/>
    </source>
</evidence>
<keyword evidence="5" id="KW-0493">Microtubule</keyword>
<dbReference type="GO" id="GO:0005879">
    <property type="term" value="C:axonemal microtubule"/>
    <property type="evidence" value="ECO:0007669"/>
    <property type="project" value="TreeGrafter"/>
</dbReference>
<evidence type="ECO:0000256" key="6">
    <source>
        <dbReference type="ARBA" id="ARBA00022794"/>
    </source>
</evidence>
<reference evidence="11" key="1">
    <citation type="submission" date="2022-01" db="EMBL/GenBank/DDBJ databases">
        <authorList>
            <person name="King R."/>
        </authorList>
    </citation>
    <scope>NUCLEOTIDE SEQUENCE</scope>
</reference>
<proteinExistence type="inferred from homology"/>
<evidence type="ECO:0000256" key="2">
    <source>
        <dbReference type="ARBA" id="ARBA00009485"/>
    </source>
</evidence>
<keyword evidence="8" id="KW-0206">Cytoskeleton</keyword>
<sequence>MICCFLCTTSSILKPMDSFASELSSMTDYLNNEKLCQDMCKTITQSVESTNINSKQVEAQPFPSLMPNINSDEDIEGILHEISEILAAQSVDDSQCTDNGLDDSRSVEEILKDAEELVCSAASHIEEDKSPISNSNKNPGPNKISKDKAAPHKIASSVSFAEDCKQRSSATHKVQNKSTEAHIKRSKSFSDFEKTKIVDDGIKLDRAVFSPSRPYIRNDNRKNNKVIKKKSEAYELKLSDLATVYEDVDAPLETPASSSVKASEATDNEVIMNKKVNTVENQDNMALMHQDVNNAQVTDNVALLKQEIESLNLKIAMYEKKDKDKTASEDRVNIAEQNRLALLKEEILSQEELIASYQRENQRLCSDIINAKEAWKETEMKLLEKARQNEQQKIAIMNKTNSEIMQLKEKLKAAEETIAVLQLELKTIKDEKVEVERMNEELTVDVTRLNFEIDEYKREMEDWRKSEKEKLVAIESNATIQGKLSQANTEVTRKQTEIVRLNGMIGQLRGELEKIRLGSVINQSSENLTSTISQLQAALAIERENSKELVKEKETMSKEILDLRRQVKEMENILIKRSKSGSGLPIGEAYYQDSNRESYEQKNKALHAELSQSQAALAAKQQHINELQSKYDQDIFKLEQELKKLRKESVTLKNSLEERDRGPKPIPAAKEDAHLLATIRGLKAEISNRDKDIVKLNKELDEIRKTNRRLQREREKALNAGNKYRSNGIHLPKDMDKNSRSDSDQSSSKDYNPVLYAEEQENILFLRSENRSLKEEIKKLEQDLISLHNKRIQDLSDLQEQHESEISRLVRDHAAKHSSSTVAHLQGQLYTQQMVIHHLKEQIKMLEGSTEEVTVLKAERDHLESTLIEANKKIARFHDLQSPESMQYSELLDKLDFLERRHEVREQKLQAIVRDLLTKQGQGLTCSSNCRDKLLNKNREICYYRAEMDKILDTLAEFRWNK</sequence>
<evidence type="ECO:0000256" key="4">
    <source>
        <dbReference type="ARBA" id="ARBA00022490"/>
    </source>
</evidence>
<evidence type="ECO:0000256" key="1">
    <source>
        <dbReference type="ARBA" id="ARBA00004114"/>
    </source>
</evidence>
<dbReference type="PANTHER" id="PTHR34031:SF1">
    <property type="entry name" value="CENTROSOMAL PROTEIN OF 162 KDA"/>
    <property type="match status" value="1"/>
</dbReference>
<feature type="region of interest" description="Disordered" evidence="10">
    <location>
        <begin position="167"/>
        <end position="186"/>
    </location>
</feature>
<evidence type="ECO:0000256" key="10">
    <source>
        <dbReference type="SAM" id="MobiDB-lite"/>
    </source>
</evidence>
<evidence type="ECO:0000256" key="8">
    <source>
        <dbReference type="ARBA" id="ARBA00023212"/>
    </source>
</evidence>
<keyword evidence="6" id="KW-0970">Cilium biogenesis/degradation</keyword>
<protein>
    <recommendedName>
        <fullName evidence="3">Centrosomal protein of 162 kDa</fullName>
    </recommendedName>
</protein>
<evidence type="ECO:0000256" key="9">
    <source>
        <dbReference type="SAM" id="Coils"/>
    </source>
</evidence>
<dbReference type="EMBL" id="OV725081">
    <property type="protein sequence ID" value="CAH1402680.1"/>
    <property type="molecule type" value="Genomic_DNA"/>
</dbReference>
<evidence type="ECO:0000256" key="5">
    <source>
        <dbReference type="ARBA" id="ARBA00022701"/>
    </source>
</evidence>
<comment type="subcellular location">
    <subcellularLocation>
        <location evidence="1">Cytoplasm</location>
        <location evidence="1">Cytoskeleton</location>
        <location evidence="1">Microtubule organizing center</location>
        <location evidence="1">Centrosome</location>
        <location evidence="1">Centriole</location>
    </subcellularLocation>
</comment>
<organism evidence="11 12">
    <name type="scientific">Nezara viridula</name>
    <name type="common">Southern green stink bug</name>
    <name type="synonym">Cimex viridulus</name>
    <dbReference type="NCBI Taxonomy" id="85310"/>
    <lineage>
        <taxon>Eukaryota</taxon>
        <taxon>Metazoa</taxon>
        <taxon>Ecdysozoa</taxon>
        <taxon>Arthropoda</taxon>
        <taxon>Hexapoda</taxon>
        <taxon>Insecta</taxon>
        <taxon>Pterygota</taxon>
        <taxon>Neoptera</taxon>
        <taxon>Paraneoptera</taxon>
        <taxon>Hemiptera</taxon>
        <taxon>Heteroptera</taxon>
        <taxon>Panheteroptera</taxon>
        <taxon>Pentatomomorpha</taxon>
        <taxon>Pentatomoidea</taxon>
        <taxon>Pentatomidae</taxon>
        <taxon>Pentatominae</taxon>
        <taxon>Nezara</taxon>
    </lineage>
</organism>
<feature type="compositionally biased region" description="Basic and acidic residues" evidence="10">
    <location>
        <begin position="731"/>
        <end position="743"/>
    </location>
</feature>
<dbReference type="GO" id="GO:0060271">
    <property type="term" value="P:cilium assembly"/>
    <property type="evidence" value="ECO:0007669"/>
    <property type="project" value="TreeGrafter"/>
</dbReference>
<keyword evidence="7 9" id="KW-0175">Coiled coil</keyword>
<evidence type="ECO:0000256" key="7">
    <source>
        <dbReference type="ARBA" id="ARBA00023054"/>
    </source>
</evidence>
<feature type="compositionally biased region" description="Basic and acidic residues" evidence="10">
    <location>
        <begin position="707"/>
        <end position="717"/>
    </location>
</feature>
<accession>A0A9P0HIR5</accession>
<dbReference type="OrthoDB" id="2157184at2759"/>
<dbReference type="PANTHER" id="PTHR34031">
    <property type="entry name" value="CENTROSOMAL PROTEIN OF 162 KDA"/>
    <property type="match status" value="1"/>
</dbReference>
<keyword evidence="4" id="KW-0963">Cytoplasm</keyword>
<feature type="coiled-coil region" evidence="9">
    <location>
        <begin position="846"/>
        <end position="908"/>
    </location>
</feature>
<keyword evidence="12" id="KW-1185">Reference proteome</keyword>
<dbReference type="AlphaFoldDB" id="A0A9P0HIR5"/>
<gene>
    <name evidence="11" type="ORF">NEZAVI_LOCUS11443</name>
</gene>
<dbReference type="InterPro" id="IPR038774">
    <property type="entry name" value="CEP162-like"/>
</dbReference>
<feature type="coiled-coil region" evidence="9">
    <location>
        <begin position="294"/>
        <end position="466"/>
    </location>
</feature>
<feature type="region of interest" description="Disordered" evidence="10">
    <location>
        <begin position="707"/>
        <end position="751"/>
    </location>
</feature>
<feature type="compositionally biased region" description="Polar residues" evidence="10">
    <location>
        <begin position="167"/>
        <end position="178"/>
    </location>
</feature>
<evidence type="ECO:0000256" key="3">
    <source>
        <dbReference type="ARBA" id="ARBA00021406"/>
    </source>
</evidence>
<comment type="similarity">
    <text evidence="2">Belongs to the CEP162 family.</text>
</comment>
<dbReference type="GO" id="GO:0005814">
    <property type="term" value="C:centriole"/>
    <property type="evidence" value="ECO:0007669"/>
    <property type="project" value="UniProtKB-SubCell"/>
</dbReference>
<evidence type="ECO:0000313" key="11">
    <source>
        <dbReference type="EMBL" id="CAH1402680.1"/>
    </source>
</evidence>
<feature type="coiled-coil region" evidence="9">
    <location>
        <begin position="756"/>
        <end position="812"/>
    </location>
</feature>
<feature type="coiled-coil region" evidence="9">
    <location>
        <begin position="532"/>
        <end position="655"/>
    </location>
</feature>
<feature type="region of interest" description="Disordered" evidence="10">
    <location>
        <begin position="125"/>
        <end position="152"/>
    </location>
</feature>